<evidence type="ECO:0000256" key="1">
    <source>
        <dbReference type="SAM" id="MobiDB-lite"/>
    </source>
</evidence>
<dbReference type="RefSeq" id="WP_179489225.1">
    <property type="nucleotide sequence ID" value="NZ_JACCCW010000001.1"/>
</dbReference>
<feature type="compositionally biased region" description="Low complexity" evidence="1">
    <location>
        <begin position="46"/>
        <end position="69"/>
    </location>
</feature>
<evidence type="ECO:0000313" key="4">
    <source>
        <dbReference type="Proteomes" id="UP000589520"/>
    </source>
</evidence>
<protein>
    <submittedName>
        <fullName evidence="3">Uncharacterized protein</fullName>
    </submittedName>
</protein>
<keyword evidence="2" id="KW-0732">Signal</keyword>
<sequence length="287" mass="29431">MSTLLAVAVFTSASAWSQSSSTNPTPSHTAAPSDSSTLPENPSPTNPQVQPQQQIPDTPPDQSSSSLSQPHVVAYAKANTQVTVLEDTLIRVMTNQPLSSRYSKDGTPVSFTLSDDVIVDNVIVIPRGVTLHGEVIQAKKSGTLTGTSELTLKLVSLDLGGRSYPLYTYQFKVQGASKTKPTETKVKGGAVIGAIVGGAFSGSAKGETTGVGKLAGVGTGAALGAGVGAMASAATPGPALTIPAESQMDFHLASPISVRTVDAKERARLTRGIHPGGPVLYVRGDTP</sequence>
<feature type="region of interest" description="Disordered" evidence="1">
    <location>
        <begin position="14"/>
        <end position="69"/>
    </location>
</feature>
<evidence type="ECO:0000256" key="2">
    <source>
        <dbReference type="SAM" id="SignalP"/>
    </source>
</evidence>
<reference evidence="3 4" key="1">
    <citation type="submission" date="2020-07" db="EMBL/GenBank/DDBJ databases">
        <title>Genomic Encyclopedia of Type Strains, Phase IV (KMG-V): Genome sequencing to study the core and pangenomes of soil and plant-associated prokaryotes.</title>
        <authorList>
            <person name="Whitman W."/>
        </authorList>
    </citation>
    <scope>NUCLEOTIDE SEQUENCE [LARGE SCALE GENOMIC DNA]</scope>
    <source>
        <strain evidence="3 4">X4EP2</strain>
    </source>
</reference>
<comment type="caution">
    <text evidence="3">The sequence shown here is derived from an EMBL/GenBank/DDBJ whole genome shotgun (WGS) entry which is preliminary data.</text>
</comment>
<feature type="signal peptide" evidence="2">
    <location>
        <begin position="1"/>
        <end position="17"/>
    </location>
</feature>
<feature type="compositionally biased region" description="Polar residues" evidence="1">
    <location>
        <begin position="22"/>
        <end position="40"/>
    </location>
</feature>
<evidence type="ECO:0000313" key="3">
    <source>
        <dbReference type="EMBL" id="NYF79179.1"/>
    </source>
</evidence>
<organism evidence="3 4">
    <name type="scientific">Granulicella arctica</name>
    <dbReference type="NCBI Taxonomy" id="940613"/>
    <lineage>
        <taxon>Bacteria</taxon>
        <taxon>Pseudomonadati</taxon>
        <taxon>Acidobacteriota</taxon>
        <taxon>Terriglobia</taxon>
        <taxon>Terriglobales</taxon>
        <taxon>Acidobacteriaceae</taxon>
        <taxon>Granulicella</taxon>
    </lineage>
</organism>
<accession>A0A7Y9TG70</accession>
<dbReference type="AlphaFoldDB" id="A0A7Y9TG70"/>
<proteinExistence type="predicted"/>
<name>A0A7Y9TG70_9BACT</name>
<feature type="chain" id="PRO_5030767110" evidence="2">
    <location>
        <begin position="18"/>
        <end position="287"/>
    </location>
</feature>
<dbReference type="EMBL" id="JACCCW010000001">
    <property type="protein sequence ID" value="NYF79179.1"/>
    <property type="molecule type" value="Genomic_DNA"/>
</dbReference>
<keyword evidence="4" id="KW-1185">Reference proteome</keyword>
<gene>
    <name evidence="3" type="ORF">HDF17_001466</name>
</gene>
<dbReference type="Proteomes" id="UP000589520">
    <property type="component" value="Unassembled WGS sequence"/>
</dbReference>